<organism evidence="1 2">
    <name type="scientific">Luteolibacter rhizosphaerae</name>
    <dbReference type="NCBI Taxonomy" id="2989719"/>
    <lineage>
        <taxon>Bacteria</taxon>
        <taxon>Pseudomonadati</taxon>
        <taxon>Verrucomicrobiota</taxon>
        <taxon>Verrucomicrobiia</taxon>
        <taxon>Verrucomicrobiales</taxon>
        <taxon>Verrucomicrobiaceae</taxon>
        <taxon>Luteolibacter</taxon>
    </lineage>
</organism>
<reference evidence="1" key="1">
    <citation type="submission" date="2022-10" db="EMBL/GenBank/DDBJ databases">
        <title>Luteolibacter sp. GHJ8, whole genome shotgun sequencing project.</title>
        <authorList>
            <person name="Zhao G."/>
            <person name="Shen L."/>
        </authorList>
    </citation>
    <scope>NUCLEOTIDE SEQUENCE</scope>
    <source>
        <strain evidence="1">GHJ8</strain>
    </source>
</reference>
<dbReference type="EMBL" id="JAPDDR010000001">
    <property type="protein sequence ID" value="MCW1912177.1"/>
    <property type="molecule type" value="Genomic_DNA"/>
</dbReference>
<keyword evidence="2" id="KW-1185">Reference proteome</keyword>
<sequence>MSLTHEKLGAGKHLLTIYDTRAGVARVQDSKQAMEVFAHRWAAQTFPRGYDIEQPGGWKIPPPVVINPSSTYLITEKP</sequence>
<evidence type="ECO:0000313" key="1">
    <source>
        <dbReference type="EMBL" id="MCW1912177.1"/>
    </source>
</evidence>
<gene>
    <name evidence="1" type="ORF">OJ996_01245</name>
</gene>
<protein>
    <submittedName>
        <fullName evidence="1">Uncharacterized protein</fullName>
    </submittedName>
</protein>
<evidence type="ECO:0000313" key="2">
    <source>
        <dbReference type="Proteomes" id="UP001165653"/>
    </source>
</evidence>
<dbReference type="RefSeq" id="WP_264510337.1">
    <property type="nucleotide sequence ID" value="NZ_JAPDDR010000001.1"/>
</dbReference>
<comment type="caution">
    <text evidence="1">The sequence shown here is derived from an EMBL/GenBank/DDBJ whole genome shotgun (WGS) entry which is preliminary data.</text>
</comment>
<name>A0ABT3FX85_9BACT</name>
<proteinExistence type="predicted"/>
<dbReference type="Proteomes" id="UP001165653">
    <property type="component" value="Unassembled WGS sequence"/>
</dbReference>
<accession>A0ABT3FX85</accession>